<evidence type="ECO:0000259" key="7">
    <source>
        <dbReference type="PROSITE" id="PS50048"/>
    </source>
</evidence>
<keyword evidence="5" id="KW-0539">Nucleus</keyword>
<accession>A0AA38RPG4</accession>
<dbReference type="InterPro" id="IPR001138">
    <property type="entry name" value="Zn2Cys6_DnaBD"/>
</dbReference>
<comment type="subcellular location">
    <subcellularLocation>
        <location evidence="1">Nucleus</location>
    </subcellularLocation>
</comment>
<dbReference type="SUPFAM" id="SSF57701">
    <property type="entry name" value="Zn2/Cys6 DNA-binding domain"/>
    <property type="match status" value="1"/>
</dbReference>
<proteinExistence type="predicted"/>
<reference evidence="8" key="1">
    <citation type="submission" date="2022-07" db="EMBL/GenBank/DDBJ databases">
        <title>Fungi with potential for degradation of polypropylene.</title>
        <authorList>
            <person name="Gostincar C."/>
        </authorList>
    </citation>
    <scope>NUCLEOTIDE SEQUENCE</scope>
    <source>
        <strain evidence="8">EXF-13308</strain>
    </source>
</reference>
<feature type="domain" description="Zn(2)-C6 fungal-type" evidence="7">
    <location>
        <begin position="40"/>
        <end position="75"/>
    </location>
</feature>
<dbReference type="PROSITE" id="PS50048">
    <property type="entry name" value="ZN2_CY6_FUNGAL_2"/>
    <property type="match status" value="1"/>
</dbReference>
<dbReference type="GO" id="GO:0008270">
    <property type="term" value="F:zinc ion binding"/>
    <property type="evidence" value="ECO:0007669"/>
    <property type="project" value="InterPro"/>
</dbReference>
<evidence type="ECO:0000256" key="5">
    <source>
        <dbReference type="ARBA" id="ARBA00023242"/>
    </source>
</evidence>
<dbReference type="GO" id="GO:0006351">
    <property type="term" value="P:DNA-templated transcription"/>
    <property type="evidence" value="ECO:0007669"/>
    <property type="project" value="InterPro"/>
</dbReference>
<name>A0AA38RPG4_9PEZI</name>
<feature type="compositionally biased region" description="Low complexity" evidence="6">
    <location>
        <begin position="648"/>
        <end position="657"/>
    </location>
</feature>
<dbReference type="PANTHER" id="PTHR47338:SF5">
    <property type="entry name" value="ZN(II)2CYS6 TRANSCRIPTION FACTOR (EUROFUNG)"/>
    <property type="match status" value="1"/>
</dbReference>
<keyword evidence="4" id="KW-0804">Transcription</keyword>
<dbReference type="CDD" id="cd12148">
    <property type="entry name" value="fungal_TF_MHR"/>
    <property type="match status" value="1"/>
</dbReference>
<feature type="region of interest" description="Disordered" evidence="6">
    <location>
        <begin position="79"/>
        <end position="100"/>
    </location>
</feature>
<dbReference type="PANTHER" id="PTHR47338">
    <property type="entry name" value="ZN(II)2CYS6 TRANSCRIPTION FACTOR (EUROFUNG)-RELATED"/>
    <property type="match status" value="1"/>
</dbReference>
<evidence type="ECO:0000256" key="2">
    <source>
        <dbReference type="ARBA" id="ARBA00022723"/>
    </source>
</evidence>
<keyword evidence="3" id="KW-0805">Transcription regulation</keyword>
<evidence type="ECO:0000256" key="4">
    <source>
        <dbReference type="ARBA" id="ARBA00023163"/>
    </source>
</evidence>
<dbReference type="InterPro" id="IPR007219">
    <property type="entry name" value="XnlR_reg_dom"/>
</dbReference>
<evidence type="ECO:0000256" key="3">
    <source>
        <dbReference type="ARBA" id="ARBA00023015"/>
    </source>
</evidence>
<dbReference type="AlphaFoldDB" id="A0AA38RPG4"/>
<dbReference type="EMBL" id="JANBVO010000003">
    <property type="protein sequence ID" value="KAJ9155748.1"/>
    <property type="molecule type" value="Genomic_DNA"/>
</dbReference>
<dbReference type="GO" id="GO:0000981">
    <property type="term" value="F:DNA-binding transcription factor activity, RNA polymerase II-specific"/>
    <property type="evidence" value="ECO:0007669"/>
    <property type="project" value="InterPro"/>
</dbReference>
<comment type="caution">
    <text evidence="8">The sequence shown here is derived from an EMBL/GenBank/DDBJ whole genome shotgun (WGS) entry which is preliminary data.</text>
</comment>
<keyword evidence="2" id="KW-0479">Metal-binding</keyword>
<feature type="region of interest" description="Disordered" evidence="6">
    <location>
        <begin position="561"/>
        <end position="660"/>
    </location>
</feature>
<dbReference type="GO" id="GO:0005634">
    <property type="term" value="C:nucleus"/>
    <property type="evidence" value="ECO:0007669"/>
    <property type="project" value="UniProtKB-SubCell"/>
</dbReference>
<dbReference type="InterPro" id="IPR050815">
    <property type="entry name" value="TF_fung"/>
</dbReference>
<evidence type="ECO:0000256" key="1">
    <source>
        <dbReference type="ARBA" id="ARBA00004123"/>
    </source>
</evidence>
<evidence type="ECO:0000313" key="8">
    <source>
        <dbReference type="EMBL" id="KAJ9155748.1"/>
    </source>
</evidence>
<evidence type="ECO:0000256" key="6">
    <source>
        <dbReference type="SAM" id="MobiDB-lite"/>
    </source>
</evidence>
<dbReference type="GO" id="GO:0003677">
    <property type="term" value="F:DNA binding"/>
    <property type="evidence" value="ECO:0007669"/>
    <property type="project" value="InterPro"/>
</dbReference>
<keyword evidence="9" id="KW-1185">Reference proteome</keyword>
<gene>
    <name evidence="8" type="ORF">NKR23_g1645</name>
</gene>
<dbReference type="Proteomes" id="UP001174694">
    <property type="component" value="Unassembled WGS sequence"/>
</dbReference>
<sequence length="744" mass="82336">MDPSITSKVAIPSASSDPNSVAGRVPPKSAEPVKRRAPIACRRCRRMRSKCTHDKGKPPCVACREAGLGPEGCIFPARGQTDNDREYRHPRMKSEKTSKKDTAAIVVQNPVPLKDVKGVDQWDFLPPVPEIIDAVDKFTRLYFQLGFIPKETFYERLRSDHRSVSVFLLLSILSISARFTPSLIERYGNGMKAAEMFMDRASTVALTELYQEPDLERCQAFYLLSIAQQGSGWKNRSSINMAIAMRMATLMRLHREETYSLANPTKELIIRAESARRTLWMLHSQDNLHSGPSSPVSLVASDITALLPGNEKDFAKGVEPRSRAALEDTPPAIEDPRLVSDPGRSLFATLIQTHYFWGKISRRAFSEDRSSRPWEPTSQYAILERKLREWEGSLPHEHLWSNYLLKGYKASGQDLAYLAVTMVTRLCNIVLRKPYLHNILHLEQFDANLRQFWSNLSLDLFKNVWQLYEQIDAQFLDRSPDESTGAQVAAFCVFTCGHMATYLCKYPHICPDPSITSDGPLMVHRAIAILSEAQNVWPLASRWLEGLDKFAKDNRGIMGGLEGSMADGRDPVPHALRPSKPSDSAPQAPETSAPKDAEQTFSSDSGNPGMAIAEPPSSAQPPLIYIDPAMRTPQQHGSIAPIVPGPAPQEQQAAQQQLGSRPATDGLGLLIEAFDTHQSGGTIVTRGPADQGQGPAALLGHQPEYYAQPGVAGNDGYENELQFYIDGPPNMQGWVGNGGGMYGY</sequence>
<dbReference type="Pfam" id="PF04082">
    <property type="entry name" value="Fungal_trans"/>
    <property type="match status" value="1"/>
</dbReference>
<organism evidence="8 9">
    <name type="scientific">Pleurostoma richardsiae</name>
    <dbReference type="NCBI Taxonomy" id="41990"/>
    <lineage>
        <taxon>Eukaryota</taxon>
        <taxon>Fungi</taxon>
        <taxon>Dikarya</taxon>
        <taxon>Ascomycota</taxon>
        <taxon>Pezizomycotina</taxon>
        <taxon>Sordariomycetes</taxon>
        <taxon>Sordariomycetidae</taxon>
        <taxon>Calosphaeriales</taxon>
        <taxon>Pleurostomataceae</taxon>
        <taxon>Pleurostoma</taxon>
    </lineage>
</organism>
<feature type="compositionally biased region" description="Polar residues" evidence="6">
    <location>
        <begin position="1"/>
        <end position="19"/>
    </location>
</feature>
<feature type="region of interest" description="Disordered" evidence="6">
    <location>
        <begin position="1"/>
        <end position="35"/>
    </location>
</feature>
<feature type="compositionally biased region" description="Basic and acidic residues" evidence="6">
    <location>
        <begin position="81"/>
        <end position="100"/>
    </location>
</feature>
<evidence type="ECO:0000313" key="9">
    <source>
        <dbReference type="Proteomes" id="UP001174694"/>
    </source>
</evidence>
<dbReference type="CDD" id="cd00067">
    <property type="entry name" value="GAL4"/>
    <property type="match status" value="1"/>
</dbReference>
<dbReference type="InterPro" id="IPR036864">
    <property type="entry name" value="Zn2-C6_fun-type_DNA-bd_sf"/>
</dbReference>
<protein>
    <submittedName>
        <fullName evidence="8">Chitinase 1</fullName>
    </submittedName>
</protein>